<name>A0A178M0D9_9CHLR</name>
<organism evidence="1 2">
    <name type="scientific">Chloroflexus islandicus</name>
    <dbReference type="NCBI Taxonomy" id="1707952"/>
    <lineage>
        <taxon>Bacteria</taxon>
        <taxon>Bacillati</taxon>
        <taxon>Chloroflexota</taxon>
        <taxon>Chloroflexia</taxon>
        <taxon>Chloroflexales</taxon>
        <taxon>Chloroflexineae</taxon>
        <taxon>Chloroflexaceae</taxon>
        <taxon>Chloroflexus</taxon>
    </lineage>
</organism>
<comment type="caution">
    <text evidence="1">The sequence shown here is derived from an EMBL/GenBank/DDBJ whole genome shotgun (WGS) entry which is preliminary data.</text>
</comment>
<accession>A0A178M0D9</accession>
<dbReference type="EMBL" id="LWQS01000091">
    <property type="protein sequence ID" value="OAN40834.1"/>
    <property type="molecule type" value="Genomic_DNA"/>
</dbReference>
<dbReference type="Proteomes" id="UP000078287">
    <property type="component" value="Unassembled WGS sequence"/>
</dbReference>
<dbReference type="AlphaFoldDB" id="A0A178M0D9"/>
<evidence type="ECO:0000313" key="1">
    <source>
        <dbReference type="EMBL" id="OAN40834.1"/>
    </source>
</evidence>
<evidence type="ECO:0000313" key="2">
    <source>
        <dbReference type="Proteomes" id="UP000078287"/>
    </source>
</evidence>
<proteinExistence type="predicted"/>
<gene>
    <name evidence="1" type="ORF">A6A03_19270</name>
</gene>
<keyword evidence="2" id="KW-1185">Reference proteome</keyword>
<protein>
    <submittedName>
        <fullName evidence="1">Uncharacterized protein</fullName>
    </submittedName>
</protein>
<sequence>MISAMNPRPNANPIITLRGGPPALPPEKLEPPLPLLRLLLPLLRERKLLCPEPRQLIWNLLVIWPDIVIFGTDHSLA</sequence>
<reference evidence="1 2" key="1">
    <citation type="submission" date="2016-04" db="EMBL/GenBank/DDBJ databases">
        <title>Chloroflexus islandicus sp. nov., a thermophilic filamentous anoxygenic phototrophic bacterium from geyser Strokkur (Iceland).</title>
        <authorList>
            <person name="Gaisin V.A."/>
            <person name="Kalashnikov A.M."/>
            <person name="Sukhacheva M.V."/>
            <person name="Grouzdev D.S."/>
            <person name="Ivanov T.M."/>
            <person name="Kuznetsov B."/>
            <person name="Gorlenko V.M."/>
        </authorList>
    </citation>
    <scope>NUCLEOTIDE SEQUENCE [LARGE SCALE GENOMIC DNA]</scope>
    <source>
        <strain evidence="2">isl-2</strain>
    </source>
</reference>